<accession>A0ABD0TUS1</accession>
<proteinExistence type="predicted"/>
<evidence type="ECO:0000256" key="1">
    <source>
        <dbReference type="ARBA" id="ARBA00004123"/>
    </source>
</evidence>
<evidence type="ECO:0000256" key="2">
    <source>
        <dbReference type="ARBA" id="ARBA00004574"/>
    </source>
</evidence>
<dbReference type="InterPro" id="IPR016024">
    <property type="entry name" value="ARM-type_fold"/>
</dbReference>
<dbReference type="Pfam" id="PF12231">
    <property type="entry name" value="Rif1_N"/>
    <property type="match status" value="1"/>
</dbReference>
<dbReference type="GO" id="GO:0005634">
    <property type="term" value="C:nucleus"/>
    <property type="evidence" value="ECO:0007669"/>
    <property type="project" value="UniProtKB-SubCell"/>
</dbReference>
<comment type="caution">
    <text evidence="9">The sequence shown here is derived from an EMBL/GenBank/DDBJ whole genome shotgun (WGS) entry which is preliminary data.</text>
</comment>
<evidence type="ECO:0000313" key="9">
    <source>
        <dbReference type="EMBL" id="KAL0903409.1"/>
    </source>
</evidence>
<dbReference type="InterPro" id="IPR022031">
    <property type="entry name" value="Rif1_N"/>
</dbReference>
<sequence>MKLGVLGLVGLLRSAGTTLQKKPRTSDVRIERNSTGNVLRLGLAGISPPAGFDRWVSAGKVLSSFLQYRHHKPLQVKFPIISSLALSRSPLAGPLCAMAEAVKLEIEKIKALILADKSLAYSSFLLLQRNSADDTSSMEILSLCSAPLLPALLSDIYHQEEEIAAQALKCLGFMLYHPSLVSSISEGASRSALDSLARLIMTTKMKAICNLGVWCVSVQQLDTFLIELCIDSVLGAVAYAIDNPFDSLSTTFEAIQALMKIATQLPNKLRESANLWLPPIYRRLVSYDKKERDITERCLMKMKSIICPPPPALSKALAHDLKSNLLARIMDMQYNSHMKACIIQAWGWYVCLLGPSLLNNRQLINRMLKIPEQTFTDVDPQLQIASLIAWERLIDAFLSSEMHTVQEPVNHETIPDCRRISKRGNDELDKDLLRRIKVLMVPLQGIISNKCDILVQMSCLNTWHYLLHKLDLLINHPLVLQITFRPITEVIFSKEPCNENICLWKPCLDLFHQYISGITNSKGMDLVPTGCSCGFMNENGIPVSSFASRFTWINSIKWLPLKFCDLDFPLVIIRTIISHSLTTQIDPEIRTFVLSSALRIFKSVIQGVKAETKWSSVPCDIIQLCLNTIIKFIKELCEDISSRNDWNHSHDLLWMAFQSVEVVREELGFLLASPLYQVTLDLMYMKDGKSSEVTCCPFVQAMSEGLMGYMDVVTPMIYTSFLLLCVLAQFILHLSEMDGIPIAIQQKFLISLNPSVNLHAAVCFLYVHLSKPLNAKMSSLVMWRIIAKSLMKNTDGVFDISVLRVEGPDTLYTVLYCFICYPFVLFCTKSMDGDCSSLCLVSSQRDLLLEALVEVWNNLFDHLNHESNACIQSSEKDFSNGLCELLIKVLDKNKNLQHNSSDNSQNIDSFLIFSEMLICILVHIKPLDSESLRVALGGTEKHFSSIRNILILFGRFLGISLMILKINQQCGLAMIDRVFDAVIRLVGNLCLKQDILMVLEVISNPLVPWFSFCHPVSSGVNDLLYCLWENILGCLQRSQPAIIFNASLLRVQAPLLQAALDHPYPPISNAAMEFWKATYGKKRHLEYPKCLLPALAKLSRSAGI</sequence>
<dbReference type="PANTHER" id="PTHR22928:SF3">
    <property type="entry name" value="TELOMERE-ASSOCIATED PROTEIN RIF1"/>
    <property type="match status" value="1"/>
</dbReference>
<comment type="subcellular location">
    <subcellularLocation>
        <location evidence="2">Chromosome</location>
        <location evidence="2">Telomere</location>
    </subcellularLocation>
    <subcellularLocation>
        <location evidence="1">Nucleus</location>
    </subcellularLocation>
</comment>
<evidence type="ECO:0000256" key="7">
    <source>
        <dbReference type="SAM" id="Phobius"/>
    </source>
</evidence>
<dbReference type="EMBL" id="JANQDX010000020">
    <property type="protein sequence ID" value="KAL0903409.1"/>
    <property type="molecule type" value="Genomic_DNA"/>
</dbReference>
<keyword evidence="7" id="KW-0472">Membrane</keyword>
<dbReference type="Proteomes" id="UP001552299">
    <property type="component" value="Unassembled WGS sequence"/>
</dbReference>
<evidence type="ECO:0000256" key="5">
    <source>
        <dbReference type="ARBA" id="ARBA00023242"/>
    </source>
</evidence>
<dbReference type="SUPFAM" id="SSF48371">
    <property type="entry name" value="ARM repeat"/>
    <property type="match status" value="1"/>
</dbReference>
<gene>
    <name evidence="9" type="ORF">M5K25_027788</name>
</gene>
<keyword evidence="6" id="KW-0131">Cell cycle</keyword>
<organism evidence="9 10">
    <name type="scientific">Dendrobium thyrsiflorum</name>
    <name type="common">Pinecone-like raceme dendrobium</name>
    <name type="synonym">Orchid</name>
    <dbReference type="NCBI Taxonomy" id="117978"/>
    <lineage>
        <taxon>Eukaryota</taxon>
        <taxon>Viridiplantae</taxon>
        <taxon>Streptophyta</taxon>
        <taxon>Embryophyta</taxon>
        <taxon>Tracheophyta</taxon>
        <taxon>Spermatophyta</taxon>
        <taxon>Magnoliopsida</taxon>
        <taxon>Liliopsida</taxon>
        <taxon>Asparagales</taxon>
        <taxon>Orchidaceae</taxon>
        <taxon>Epidendroideae</taxon>
        <taxon>Malaxideae</taxon>
        <taxon>Dendrobiinae</taxon>
        <taxon>Dendrobium</taxon>
    </lineage>
</organism>
<reference evidence="9 10" key="1">
    <citation type="journal article" date="2024" name="Plant Biotechnol. J.">
        <title>Dendrobium thyrsiflorum genome and its molecular insights into genes involved in important horticultural traits.</title>
        <authorList>
            <person name="Chen B."/>
            <person name="Wang J.Y."/>
            <person name="Zheng P.J."/>
            <person name="Li K.L."/>
            <person name="Liang Y.M."/>
            <person name="Chen X.F."/>
            <person name="Zhang C."/>
            <person name="Zhao X."/>
            <person name="He X."/>
            <person name="Zhang G.Q."/>
            <person name="Liu Z.J."/>
            <person name="Xu Q."/>
        </authorList>
    </citation>
    <scope>NUCLEOTIDE SEQUENCE [LARGE SCALE GENOMIC DNA]</scope>
    <source>
        <strain evidence="9">GZMU011</strain>
    </source>
</reference>
<dbReference type="AlphaFoldDB" id="A0ABD0TUS1"/>
<evidence type="ECO:0000313" key="10">
    <source>
        <dbReference type="Proteomes" id="UP001552299"/>
    </source>
</evidence>
<evidence type="ECO:0000259" key="8">
    <source>
        <dbReference type="Pfam" id="PF12231"/>
    </source>
</evidence>
<evidence type="ECO:0000256" key="6">
    <source>
        <dbReference type="ARBA" id="ARBA00023306"/>
    </source>
</evidence>
<feature type="transmembrane region" description="Helical" evidence="7">
    <location>
        <begin position="716"/>
        <end position="736"/>
    </location>
</feature>
<keyword evidence="3" id="KW-0158">Chromosome</keyword>
<keyword evidence="5" id="KW-0539">Nucleus</keyword>
<protein>
    <recommendedName>
        <fullName evidence="8">Telomere-associated protein Rif1 N-terminal domain-containing protein</fullName>
    </recommendedName>
</protein>
<feature type="domain" description="Telomere-associated protein Rif1 N-terminal" evidence="8">
    <location>
        <begin position="160"/>
        <end position="401"/>
    </location>
</feature>
<dbReference type="GO" id="GO:0000781">
    <property type="term" value="C:chromosome, telomeric region"/>
    <property type="evidence" value="ECO:0007669"/>
    <property type="project" value="UniProtKB-SubCell"/>
</dbReference>
<keyword evidence="4" id="KW-0779">Telomere</keyword>
<feature type="transmembrane region" description="Helical" evidence="7">
    <location>
        <begin position="748"/>
        <end position="769"/>
    </location>
</feature>
<keyword evidence="7" id="KW-1133">Transmembrane helix</keyword>
<keyword evidence="7" id="KW-0812">Transmembrane</keyword>
<evidence type="ECO:0000256" key="3">
    <source>
        <dbReference type="ARBA" id="ARBA00022454"/>
    </source>
</evidence>
<keyword evidence="10" id="KW-1185">Reference proteome</keyword>
<name>A0ABD0TUS1_DENTH</name>
<evidence type="ECO:0000256" key="4">
    <source>
        <dbReference type="ARBA" id="ARBA00022895"/>
    </source>
</evidence>
<dbReference type="PANTHER" id="PTHR22928">
    <property type="entry name" value="TELOMERE-ASSOCIATED PROTEIN RIF1"/>
    <property type="match status" value="1"/>
</dbReference>